<dbReference type="RefSeq" id="WP_326506261.1">
    <property type="nucleotide sequence ID" value="NZ_JAWIIV010000007.1"/>
</dbReference>
<dbReference type="CDD" id="cd07503">
    <property type="entry name" value="HAD_HisB-N"/>
    <property type="match status" value="1"/>
</dbReference>
<dbReference type="PANTHER" id="PTHR42891">
    <property type="entry name" value="D-GLYCERO-BETA-D-MANNO-HEPTOSE-1,7-BISPHOSPHATE 7-PHOSPHATASE"/>
    <property type="match status" value="1"/>
</dbReference>
<organism evidence="8 9">
    <name type="scientific">Noviherbaspirillum album</name>
    <dbReference type="NCBI Taxonomy" id="3080276"/>
    <lineage>
        <taxon>Bacteria</taxon>
        <taxon>Pseudomonadati</taxon>
        <taxon>Pseudomonadota</taxon>
        <taxon>Betaproteobacteria</taxon>
        <taxon>Burkholderiales</taxon>
        <taxon>Oxalobacteraceae</taxon>
        <taxon>Noviherbaspirillum</taxon>
    </lineage>
</organism>
<reference evidence="8 9" key="1">
    <citation type="submission" date="2023-10" db="EMBL/GenBank/DDBJ databases">
        <title>Noviherbaspirillum sp. CPCC 100848 genome assembly.</title>
        <authorList>
            <person name="Li X.Y."/>
            <person name="Fang X.M."/>
        </authorList>
    </citation>
    <scope>NUCLEOTIDE SEQUENCE [LARGE SCALE GENOMIC DNA]</scope>
    <source>
        <strain evidence="8 9">CPCC 100848</strain>
    </source>
</reference>
<comment type="subcellular location">
    <subcellularLocation>
        <location evidence="1 7">Cytoplasm</location>
    </subcellularLocation>
</comment>
<proteinExistence type="inferred from homology"/>
<dbReference type="InterPro" id="IPR006549">
    <property type="entry name" value="HAD-SF_hydro_IIIA"/>
</dbReference>
<dbReference type="Pfam" id="PF13242">
    <property type="entry name" value="Hydrolase_like"/>
    <property type="match status" value="1"/>
</dbReference>
<keyword evidence="5 7" id="KW-0119">Carbohydrate metabolism</keyword>
<evidence type="ECO:0000256" key="6">
    <source>
        <dbReference type="ARBA" id="ARBA00031828"/>
    </source>
</evidence>
<dbReference type="PIRSF" id="PIRSF004682">
    <property type="entry name" value="GmhB"/>
    <property type="match status" value="1"/>
</dbReference>
<dbReference type="Gene3D" id="3.40.50.1000">
    <property type="entry name" value="HAD superfamily/HAD-like"/>
    <property type="match status" value="1"/>
</dbReference>
<accession>A0ABU6J874</accession>
<keyword evidence="3" id="KW-0479">Metal-binding</keyword>
<protein>
    <recommendedName>
        <fullName evidence="6 7">D,D-heptose 1,7-bisphosphate phosphatase</fullName>
        <ecNumber evidence="7">3.1.3.-</ecNumber>
    </recommendedName>
</protein>
<evidence type="ECO:0000313" key="8">
    <source>
        <dbReference type="EMBL" id="MEC4719545.1"/>
    </source>
</evidence>
<dbReference type="InterPro" id="IPR023214">
    <property type="entry name" value="HAD_sf"/>
</dbReference>
<keyword evidence="9" id="KW-1185">Reference proteome</keyword>
<evidence type="ECO:0000256" key="7">
    <source>
        <dbReference type="PIRNR" id="PIRNR004682"/>
    </source>
</evidence>
<evidence type="ECO:0000256" key="3">
    <source>
        <dbReference type="ARBA" id="ARBA00022723"/>
    </source>
</evidence>
<evidence type="ECO:0000256" key="5">
    <source>
        <dbReference type="ARBA" id="ARBA00023277"/>
    </source>
</evidence>
<evidence type="ECO:0000256" key="2">
    <source>
        <dbReference type="ARBA" id="ARBA00022490"/>
    </source>
</evidence>
<dbReference type="InterPro" id="IPR004446">
    <property type="entry name" value="Heptose_bisP_phosphatase"/>
</dbReference>
<sequence length="200" mass="21796">MTNSKRAIFLDKDGTLVEDVPYNVNPELIELTWHAGQALQILQELGFALIVVTNQAGVARGLFTEAALGPVNQRLSDLLAQYGVRLDGFYYCPHHPEGVVGRYAVPCTCRKPMPGMLLRAASELDVDLSRSWMIGDILHDVEAGRRAGCQTVLIDNGNETEWKLSPQRTPHHSAPDLYTAATMIAAIEREGVAGGEAATQ</sequence>
<evidence type="ECO:0000256" key="4">
    <source>
        <dbReference type="ARBA" id="ARBA00022801"/>
    </source>
</evidence>
<evidence type="ECO:0000256" key="1">
    <source>
        <dbReference type="ARBA" id="ARBA00004496"/>
    </source>
</evidence>
<evidence type="ECO:0000313" key="9">
    <source>
        <dbReference type="Proteomes" id="UP001352263"/>
    </source>
</evidence>
<dbReference type="NCBIfam" id="TIGR01656">
    <property type="entry name" value="Histidinol-ppas"/>
    <property type="match status" value="1"/>
</dbReference>
<dbReference type="InterPro" id="IPR006543">
    <property type="entry name" value="Histidinol-phos"/>
</dbReference>
<comment type="caution">
    <text evidence="8">The sequence shown here is derived from an EMBL/GenBank/DDBJ whole genome shotgun (WGS) entry which is preliminary data.</text>
</comment>
<keyword evidence="4 7" id="KW-0378">Hydrolase</keyword>
<name>A0ABU6J874_9BURK</name>
<dbReference type="InterPro" id="IPR036412">
    <property type="entry name" value="HAD-like_sf"/>
</dbReference>
<gene>
    <name evidence="8" type="ORF">RY831_10315</name>
</gene>
<comment type="similarity">
    <text evidence="7">Belongs to the gmhB family.</text>
</comment>
<dbReference type="GO" id="GO:0016787">
    <property type="term" value="F:hydrolase activity"/>
    <property type="evidence" value="ECO:0007669"/>
    <property type="project" value="UniProtKB-KW"/>
</dbReference>
<dbReference type="PANTHER" id="PTHR42891:SF1">
    <property type="entry name" value="D-GLYCERO-BETA-D-MANNO-HEPTOSE-1,7-BISPHOSPHATE 7-PHOSPHATASE"/>
    <property type="match status" value="1"/>
</dbReference>
<dbReference type="EMBL" id="JAWIIV010000007">
    <property type="protein sequence ID" value="MEC4719545.1"/>
    <property type="molecule type" value="Genomic_DNA"/>
</dbReference>
<keyword evidence="2 7" id="KW-0963">Cytoplasm</keyword>
<dbReference type="Proteomes" id="UP001352263">
    <property type="component" value="Unassembled WGS sequence"/>
</dbReference>
<dbReference type="NCBIfam" id="TIGR01662">
    <property type="entry name" value="HAD-SF-IIIA"/>
    <property type="match status" value="1"/>
</dbReference>
<dbReference type="EC" id="3.1.3.-" evidence="7"/>
<dbReference type="SUPFAM" id="SSF56784">
    <property type="entry name" value="HAD-like"/>
    <property type="match status" value="1"/>
</dbReference>